<dbReference type="GO" id="GO:0005840">
    <property type="term" value="C:ribosome"/>
    <property type="evidence" value="ECO:0007669"/>
    <property type="project" value="UniProtKB-KW"/>
</dbReference>
<keyword evidence="1" id="KW-0689">Ribosomal protein</keyword>
<dbReference type="KEGG" id="psw:LK03_09310"/>
<gene>
    <name evidence="1" type="ORF">LK03_09310</name>
</gene>
<dbReference type="eggNOG" id="COG4104">
    <property type="taxonomic scope" value="Bacteria"/>
</dbReference>
<dbReference type="STRING" id="157783.LK03_09310"/>
<reference evidence="1 2" key="1">
    <citation type="submission" date="2014-09" db="EMBL/GenBank/DDBJ databases">
        <authorList>
            <person name="Chan K.-G."/>
        </authorList>
    </citation>
    <scope>NUCLEOTIDE SEQUENCE [LARGE SCALE GENOMIC DNA]</scope>
    <source>
        <strain evidence="1 2">ND07</strain>
    </source>
</reference>
<dbReference type="RefSeq" id="WP_038412047.1">
    <property type="nucleotide sequence ID" value="NZ_CP009455.1"/>
</dbReference>
<name>A0A089WQM4_9PSED</name>
<proteinExistence type="predicted"/>
<protein>
    <submittedName>
        <fullName evidence="1">SSU ribosomal protein S2p (SAe)</fullName>
    </submittedName>
</protein>
<dbReference type="EMBL" id="CP009455">
    <property type="protein sequence ID" value="AIR89464.1"/>
    <property type="molecule type" value="Genomic_DNA"/>
</dbReference>
<sequence>MTQARAFINPTLRNYQALKSELALSGYSIGKFDSVNPHIYNSVVRSGELVVLGDASTPACTREEAYLMAKAAAVHAELLRSGEGFDAFFLNNFELLKNLLGHASLGAGVVSDGWSRHLDTIKRTLQEIQHLHDAHLSSGTFRARDEFYSKRAALFRQLDSQLGRLAAFGSGLRNGGSIKRTLGLSTKRFLSKGEIAGYADKVAGVSRAASLIKRGTYIGVALEVASAGLSIRQACLEGREEACRRARIVEGSALVGSLSLGSALAKVGALAGTTICAVVLGIPSGGTGGLACAVMGGAVGGMVGGEAGGSAGASIGELIYERTNM</sequence>
<dbReference type="AlphaFoldDB" id="A0A089WQM4"/>
<keyword evidence="2" id="KW-1185">Reference proteome</keyword>
<dbReference type="OrthoDB" id="6823140at2"/>
<evidence type="ECO:0000313" key="1">
    <source>
        <dbReference type="EMBL" id="AIR89464.1"/>
    </source>
</evidence>
<keyword evidence="1" id="KW-0687">Ribonucleoprotein</keyword>
<evidence type="ECO:0000313" key="2">
    <source>
        <dbReference type="Proteomes" id="UP000029493"/>
    </source>
</evidence>
<dbReference type="Proteomes" id="UP000029493">
    <property type="component" value="Chromosome"/>
</dbReference>
<accession>A0A089WQM4</accession>
<organism evidence="1 2">
    <name type="scientific">Pseudomonas cremoricolorata</name>
    <dbReference type="NCBI Taxonomy" id="157783"/>
    <lineage>
        <taxon>Bacteria</taxon>
        <taxon>Pseudomonadati</taxon>
        <taxon>Pseudomonadota</taxon>
        <taxon>Gammaproteobacteria</taxon>
        <taxon>Pseudomonadales</taxon>
        <taxon>Pseudomonadaceae</taxon>
        <taxon>Pseudomonas</taxon>
    </lineage>
</organism>